<dbReference type="InterPro" id="IPR007044">
    <property type="entry name" value="Cyclodeamin/CycHdrlase"/>
</dbReference>
<dbReference type="Proteomes" id="UP000256269">
    <property type="component" value="Unassembled WGS sequence"/>
</dbReference>
<feature type="domain" description="Cyclodeaminase/cyclohydrolase" evidence="1">
    <location>
        <begin position="6"/>
        <end position="185"/>
    </location>
</feature>
<proteinExistence type="predicted"/>
<dbReference type="EMBL" id="QUNO01000003">
    <property type="protein sequence ID" value="REH51750.1"/>
    <property type="molecule type" value="Genomic_DNA"/>
</dbReference>
<dbReference type="InterPro" id="IPR036178">
    <property type="entry name" value="Formintransfe-cycloase-like_sf"/>
</dbReference>
<gene>
    <name evidence="2" type="ORF">BCF44_103199</name>
</gene>
<reference evidence="2 3" key="1">
    <citation type="submission" date="2018-08" db="EMBL/GenBank/DDBJ databases">
        <title>Genomic Encyclopedia of Archaeal and Bacterial Type Strains, Phase II (KMG-II): from individual species to whole genera.</title>
        <authorList>
            <person name="Goeker M."/>
        </authorList>
    </citation>
    <scope>NUCLEOTIDE SEQUENCE [LARGE SCALE GENOMIC DNA]</scope>
    <source>
        <strain evidence="2 3">DSM 45791</strain>
    </source>
</reference>
<comment type="caution">
    <text evidence="2">The sequence shown here is derived from an EMBL/GenBank/DDBJ whole genome shotgun (WGS) entry which is preliminary data.</text>
</comment>
<sequence length="202" mass="20822">MREQSLGDWLDSLASGAPAPGGGAVAAMHAAMAAGLVSMVCELTVGRPKYAEHEATMRAVLTEAGDRRREAVELADADAKAFTGVTEAYRLPKGTDEEKAARTAAIQQALVGAAAVPVRTATLAGEILELAMRIRAGANVNVLSDVAVAAVSARAAMQAAAVNVEVNRAAMTDVVARARLEAELASIGDRIAVAEKFIEELA</sequence>
<protein>
    <submittedName>
        <fullName evidence="2">Formiminotetrahydrofolate cyclodeaminase</fullName>
    </submittedName>
</protein>
<name>A0A3E0HZL0_9PSEU</name>
<dbReference type="SUPFAM" id="SSF101262">
    <property type="entry name" value="Methenyltetrahydrofolate cyclohydrolase-like"/>
    <property type="match status" value="1"/>
</dbReference>
<dbReference type="GO" id="GO:0003824">
    <property type="term" value="F:catalytic activity"/>
    <property type="evidence" value="ECO:0007669"/>
    <property type="project" value="InterPro"/>
</dbReference>
<dbReference type="Pfam" id="PF04961">
    <property type="entry name" value="FTCD_C"/>
    <property type="match status" value="1"/>
</dbReference>
<accession>A0A3E0HZL0</accession>
<evidence type="ECO:0000313" key="2">
    <source>
        <dbReference type="EMBL" id="REH51750.1"/>
    </source>
</evidence>
<keyword evidence="3" id="KW-1185">Reference proteome</keyword>
<evidence type="ECO:0000313" key="3">
    <source>
        <dbReference type="Proteomes" id="UP000256269"/>
    </source>
</evidence>
<evidence type="ECO:0000259" key="1">
    <source>
        <dbReference type="Pfam" id="PF04961"/>
    </source>
</evidence>
<dbReference type="AlphaFoldDB" id="A0A3E0HZL0"/>
<dbReference type="RefSeq" id="WP_116173798.1">
    <property type="nucleotide sequence ID" value="NZ_CP144375.1"/>
</dbReference>
<dbReference type="Gene3D" id="1.20.120.680">
    <property type="entry name" value="Formiminotetrahydrofolate cyclodeaminase monomer, up-and-down helical bundle"/>
    <property type="match status" value="1"/>
</dbReference>
<dbReference type="OrthoDB" id="7959174at2"/>
<organism evidence="2 3">
    <name type="scientific">Kutzneria buriramensis</name>
    <dbReference type="NCBI Taxonomy" id="1045776"/>
    <lineage>
        <taxon>Bacteria</taxon>
        <taxon>Bacillati</taxon>
        <taxon>Actinomycetota</taxon>
        <taxon>Actinomycetes</taxon>
        <taxon>Pseudonocardiales</taxon>
        <taxon>Pseudonocardiaceae</taxon>
        <taxon>Kutzneria</taxon>
    </lineage>
</organism>